<evidence type="ECO:0000256" key="4">
    <source>
        <dbReference type="ARBA" id="ARBA00022598"/>
    </source>
</evidence>
<comment type="function">
    <text evidence="7">Cell wall formation. Catalyzes the addition of glutamate to the nucleotide precursor UDP-N-acetylmuramoyl-L-alanine (UMA).</text>
</comment>
<comment type="pathway">
    <text evidence="2 7">Cell wall biogenesis; peptidoglycan biosynthesis.</text>
</comment>
<comment type="catalytic activity">
    <reaction evidence="7">
        <text>UDP-N-acetyl-alpha-D-muramoyl-L-alanine + D-glutamate + ATP = UDP-N-acetyl-alpha-D-muramoyl-L-alanyl-D-glutamate + ADP + phosphate + H(+)</text>
        <dbReference type="Rhea" id="RHEA:16429"/>
        <dbReference type="ChEBI" id="CHEBI:15378"/>
        <dbReference type="ChEBI" id="CHEBI:29986"/>
        <dbReference type="ChEBI" id="CHEBI:30616"/>
        <dbReference type="ChEBI" id="CHEBI:43474"/>
        <dbReference type="ChEBI" id="CHEBI:83898"/>
        <dbReference type="ChEBI" id="CHEBI:83900"/>
        <dbReference type="ChEBI" id="CHEBI:456216"/>
        <dbReference type="EC" id="6.3.2.9"/>
    </reaction>
</comment>
<dbReference type="SUPFAM" id="SSF51984">
    <property type="entry name" value="MurCD N-terminal domain"/>
    <property type="match status" value="1"/>
</dbReference>
<keyword evidence="7" id="KW-0573">Peptidoglycan synthesis</keyword>
<comment type="caution">
    <text evidence="9">The sequence shown here is derived from an EMBL/GenBank/DDBJ whole genome shotgun (WGS) entry which is preliminary data.</text>
</comment>
<keyword evidence="7" id="KW-0961">Cell wall biogenesis/degradation</keyword>
<proteinExistence type="inferred from homology"/>
<evidence type="ECO:0000313" key="9">
    <source>
        <dbReference type="EMBL" id="GAC58609.1"/>
    </source>
</evidence>
<keyword evidence="7" id="KW-0132">Cell division</keyword>
<dbReference type="OrthoDB" id="9809796at2"/>
<dbReference type="RefSeq" id="WP_005943092.1">
    <property type="nucleotide sequence ID" value="NZ_ATVK01000061.1"/>
</dbReference>
<dbReference type="SUPFAM" id="SSF53244">
    <property type="entry name" value="MurD-like peptide ligases, peptide-binding domain"/>
    <property type="match status" value="1"/>
</dbReference>
<keyword evidence="3 7" id="KW-0963">Cytoplasm</keyword>
<dbReference type="PANTHER" id="PTHR43692:SF1">
    <property type="entry name" value="UDP-N-ACETYLMURAMOYLALANINE--D-GLUTAMATE LIGASE"/>
    <property type="match status" value="1"/>
</dbReference>
<dbReference type="eggNOG" id="COG0771">
    <property type="taxonomic scope" value="Bacteria"/>
</dbReference>
<dbReference type="GO" id="GO:0008764">
    <property type="term" value="F:UDP-N-acetylmuramoylalanine-D-glutamate ligase activity"/>
    <property type="evidence" value="ECO:0007669"/>
    <property type="project" value="UniProtKB-UniRule"/>
</dbReference>
<comment type="subcellular location">
    <subcellularLocation>
        <location evidence="1 7">Cytoplasm</location>
    </subcellularLocation>
</comment>
<dbReference type="GO" id="GO:0051301">
    <property type="term" value="P:cell division"/>
    <property type="evidence" value="ECO:0007669"/>
    <property type="project" value="UniProtKB-KW"/>
</dbReference>
<name>L7LCH9_9ACTN</name>
<dbReference type="Pfam" id="PF08245">
    <property type="entry name" value="Mur_ligase_M"/>
    <property type="match status" value="1"/>
</dbReference>
<dbReference type="EC" id="6.3.2.9" evidence="7"/>
<dbReference type="GO" id="GO:0008360">
    <property type="term" value="P:regulation of cell shape"/>
    <property type="evidence" value="ECO:0007669"/>
    <property type="project" value="UniProtKB-KW"/>
</dbReference>
<evidence type="ECO:0000256" key="1">
    <source>
        <dbReference type="ARBA" id="ARBA00004496"/>
    </source>
</evidence>
<evidence type="ECO:0000256" key="6">
    <source>
        <dbReference type="ARBA" id="ARBA00022840"/>
    </source>
</evidence>
<dbReference type="HAMAP" id="MF_00639">
    <property type="entry name" value="MurD"/>
    <property type="match status" value="1"/>
</dbReference>
<dbReference type="PANTHER" id="PTHR43692">
    <property type="entry name" value="UDP-N-ACETYLMURAMOYLALANINE--D-GLUTAMATE LIGASE"/>
    <property type="match status" value="1"/>
</dbReference>
<dbReference type="Gene3D" id="3.90.190.20">
    <property type="entry name" value="Mur ligase, C-terminal domain"/>
    <property type="match status" value="1"/>
</dbReference>
<keyword evidence="10" id="KW-1185">Reference proteome</keyword>
<dbReference type="InterPro" id="IPR036615">
    <property type="entry name" value="Mur_ligase_C_dom_sf"/>
</dbReference>
<dbReference type="Gene3D" id="3.40.1190.10">
    <property type="entry name" value="Mur-like, catalytic domain"/>
    <property type="match status" value="1"/>
</dbReference>
<gene>
    <name evidence="7 9" type="primary">murD</name>
    <name evidence="9" type="ORF">GOHSU_44_00090</name>
</gene>
<evidence type="ECO:0000313" key="10">
    <source>
        <dbReference type="Proteomes" id="UP000053405"/>
    </source>
</evidence>
<keyword evidence="7" id="KW-0133">Cell shape</keyword>
<dbReference type="InterPro" id="IPR013221">
    <property type="entry name" value="Mur_ligase_cen"/>
</dbReference>
<keyword evidence="4 7" id="KW-0436">Ligase</keyword>
<feature type="binding site" evidence="7">
    <location>
        <begin position="128"/>
        <end position="134"/>
    </location>
    <ligand>
        <name>ATP</name>
        <dbReference type="ChEBI" id="CHEBI:30616"/>
    </ligand>
</feature>
<dbReference type="EMBL" id="BANT01000044">
    <property type="protein sequence ID" value="GAC58609.1"/>
    <property type="molecule type" value="Genomic_DNA"/>
</dbReference>
<dbReference type="InterPro" id="IPR005762">
    <property type="entry name" value="MurD"/>
</dbReference>
<dbReference type="GO" id="GO:0071555">
    <property type="term" value="P:cell wall organization"/>
    <property type="evidence" value="ECO:0007669"/>
    <property type="project" value="UniProtKB-KW"/>
</dbReference>
<accession>L7LCH9</accession>
<evidence type="ECO:0000259" key="8">
    <source>
        <dbReference type="Pfam" id="PF08245"/>
    </source>
</evidence>
<dbReference type="GO" id="GO:0005737">
    <property type="term" value="C:cytoplasm"/>
    <property type="evidence" value="ECO:0007669"/>
    <property type="project" value="UniProtKB-SubCell"/>
</dbReference>
<comment type="similarity">
    <text evidence="7">Belongs to the MurCDEF family.</text>
</comment>
<dbReference type="Gene3D" id="3.40.50.720">
    <property type="entry name" value="NAD(P)-binding Rossmann-like Domain"/>
    <property type="match status" value="1"/>
</dbReference>
<evidence type="ECO:0000256" key="7">
    <source>
        <dbReference type="HAMAP-Rule" id="MF_00639"/>
    </source>
</evidence>
<dbReference type="AlphaFoldDB" id="L7LCH9"/>
<dbReference type="Proteomes" id="UP000053405">
    <property type="component" value="Unassembled WGS sequence"/>
</dbReference>
<keyword evidence="5 7" id="KW-0547">Nucleotide-binding</keyword>
<keyword evidence="6 7" id="KW-0067">ATP-binding</keyword>
<dbReference type="GO" id="GO:0009252">
    <property type="term" value="P:peptidoglycan biosynthetic process"/>
    <property type="evidence" value="ECO:0007669"/>
    <property type="project" value="UniProtKB-UniRule"/>
</dbReference>
<dbReference type="NCBIfam" id="TIGR01087">
    <property type="entry name" value="murD"/>
    <property type="match status" value="1"/>
</dbReference>
<dbReference type="InterPro" id="IPR036565">
    <property type="entry name" value="Mur-like_cat_sf"/>
</dbReference>
<organism evidence="9 10">
    <name type="scientific">Gordonia hirsuta DSM 44140 = NBRC 16056</name>
    <dbReference type="NCBI Taxonomy" id="1121927"/>
    <lineage>
        <taxon>Bacteria</taxon>
        <taxon>Bacillati</taxon>
        <taxon>Actinomycetota</taxon>
        <taxon>Actinomycetes</taxon>
        <taxon>Mycobacteriales</taxon>
        <taxon>Gordoniaceae</taxon>
        <taxon>Gordonia</taxon>
    </lineage>
</organism>
<reference evidence="9 10" key="1">
    <citation type="submission" date="2012-12" db="EMBL/GenBank/DDBJ databases">
        <title>Whole genome shotgun sequence of Gordonia hirsuta NBRC 16056.</title>
        <authorList>
            <person name="Isaki-Nakamura S."/>
            <person name="Hosoyama A."/>
            <person name="Tsuchikane K."/>
            <person name="Katsumata H."/>
            <person name="Baba S."/>
            <person name="Yamazaki S."/>
            <person name="Fujita N."/>
        </authorList>
    </citation>
    <scope>NUCLEOTIDE SEQUENCE [LARGE SCALE GENOMIC DNA]</scope>
    <source>
        <strain evidence="9 10">NBRC 16056</strain>
    </source>
</reference>
<keyword evidence="7" id="KW-0131">Cell cycle</keyword>
<dbReference type="Pfam" id="PF21799">
    <property type="entry name" value="MurD-like_N"/>
    <property type="match status" value="1"/>
</dbReference>
<feature type="domain" description="Mur ligase central" evidence="8">
    <location>
        <begin position="126"/>
        <end position="220"/>
    </location>
</feature>
<evidence type="ECO:0000256" key="3">
    <source>
        <dbReference type="ARBA" id="ARBA00022490"/>
    </source>
</evidence>
<evidence type="ECO:0000256" key="2">
    <source>
        <dbReference type="ARBA" id="ARBA00004752"/>
    </source>
</evidence>
<sequence>MPSSPREAAASGERRAHGDLAGARVGVWGLGREGRAVTRTAVAAGAAQVVVVDAATADPGEDFGPKVTLLCGDAHLTRFAECDVVFLSPGVPWFHPQLVALREAGVPLSSATDLFLTSAADRTIGVTGTKGKSTTASFLAHTLQRLGENALVAGNIGLPLLEVPDDPGQTVIAEMSSQQCAAIGASPRIAVVTNLGEDHLDWHGGVDGYVRAKAQIFAGGTQVLICQSRALAQLRGVTQPTVPFPETVITQEAIVDRWPSVDRMNPLSPMIYPHNQENGQLAVLAIEALLQRTLDTAEIIDAIDTFSALPHRLEPVGRTGQTLWIDDSLATTAESVVVALSAMPADRSVAVIVGGLDRGISYAELDEFLLSGQRDVQLIQIPSNGTKIGEAFAAAAPDRVHRAGDLIEAVRLAAGLQVGAVLLSPGAPSYDFYANFEEKSAQFRRAVLQL</sequence>
<dbReference type="UniPathway" id="UPA00219"/>
<protein>
    <recommendedName>
        <fullName evidence="7">UDP-N-acetylmuramoylalanine--D-glutamate ligase</fullName>
        <ecNumber evidence="7">6.3.2.9</ecNumber>
    </recommendedName>
    <alternativeName>
        <fullName evidence="7">D-glutamic acid-adding enzyme</fullName>
    </alternativeName>
    <alternativeName>
        <fullName evidence="7">UDP-N-acetylmuramoyl-L-alanyl-D-glutamate synthetase</fullName>
    </alternativeName>
</protein>
<dbReference type="SUPFAM" id="SSF53623">
    <property type="entry name" value="MurD-like peptide ligases, catalytic domain"/>
    <property type="match status" value="1"/>
</dbReference>
<dbReference type="STRING" id="1121927.GOHSU_44_00090"/>
<dbReference type="GO" id="GO:0005524">
    <property type="term" value="F:ATP binding"/>
    <property type="evidence" value="ECO:0007669"/>
    <property type="project" value="UniProtKB-UniRule"/>
</dbReference>
<evidence type="ECO:0000256" key="5">
    <source>
        <dbReference type="ARBA" id="ARBA00022741"/>
    </source>
</evidence>